<dbReference type="OrthoDB" id="8478472at2"/>
<sequence length="591" mass="64677">MNEEAVHQWLIKCFGPVQGEEAWQQLNQLPFEVREQLMNQDADKLPSPEEVRTMMQAFAMGGLNSPAQMSDTLEKGPINVKLAQSLALQQATGDNGSVNANIADSARRSISQANLWLDITTNFNPAPGTPEILSREAWVEDTIDSWIKFANPVARSMSDAFTSVIAERFGDVDNAEISGLFAGVVPIPLPEGMNNPVQLMKLLANTSFAMQLGSAAGALSHEVHGSFDQGIALLKNPAGGLIPYNCIDYAKVWNLETTEVMNYLALRELAHARLFASVPWLMPRFESLIIKYSNSINIDLDAMEEQLRSVDAMNPESISGAINLSKVGLSDSEDQKHALESLETLLALTEGWVDCVTWRAGMAHIPHIDQLREMTRRERAAGGPAEVTFEALLGLHLRPKRMREAADLWENITREKGIEERDSLWSHPDLLPSLPEDNSSSNKSGNSKNLESIENIESIEDIKDIENTKDTENTGDAKDTVATEDTSDAKNTSDAKEAKSVENTADSKSSNSNNTSLDSLGLNSSDSEKIDSINWDDELAKLLDDSNYNEDGSSNPSKDSDSTDNATDNGTDNTDDNATDDGTNNSSKKDE</sequence>
<gene>
    <name evidence="2" type="ORF">BFS05_04250</name>
</gene>
<protein>
    <submittedName>
        <fullName evidence="2">Hydrolase</fullName>
    </submittedName>
</protein>
<feature type="compositionally biased region" description="Basic and acidic residues" evidence="1">
    <location>
        <begin position="460"/>
        <end position="500"/>
    </location>
</feature>
<evidence type="ECO:0000313" key="2">
    <source>
        <dbReference type="EMBL" id="PNS43257.1"/>
    </source>
</evidence>
<dbReference type="Gene3D" id="1.20.150.30">
    <property type="entry name" value="Zincin-like metallopeptidase, N-terminal domain"/>
    <property type="match status" value="1"/>
</dbReference>
<dbReference type="GO" id="GO:0016787">
    <property type="term" value="F:hydrolase activity"/>
    <property type="evidence" value="ECO:0007669"/>
    <property type="project" value="UniProtKB-KW"/>
</dbReference>
<feature type="compositionally biased region" description="Low complexity" evidence="1">
    <location>
        <begin position="563"/>
        <end position="572"/>
    </location>
</feature>
<dbReference type="RefSeq" id="WP_103084747.1">
    <property type="nucleotide sequence ID" value="NZ_MNLH01000003.1"/>
</dbReference>
<evidence type="ECO:0000313" key="3">
    <source>
        <dbReference type="Proteomes" id="UP000236146"/>
    </source>
</evidence>
<organism evidence="2 3">
    <name type="scientific">Gardnerella vaginalis</name>
    <dbReference type="NCBI Taxonomy" id="2702"/>
    <lineage>
        <taxon>Bacteria</taxon>
        <taxon>Bacillati</taxon>
        <taxon>Actinomycetota</taxon>
        <taxon>Actinomycetes</taxon>
        <taxon>Bifidobacteriales</taxon>
        <taxon>Bifidobacteriaceae</taxon>
        <taxon>Gardnerella</taxon>
    </lineage>
</organism>
<keyword evidence="2" id="KW-0378">Hydrolase</keyword>
<dbReference type="EMBL" id="MNLH01000003">
    <property type="protein sequence ID" value="PNS43257.1"/>
    <property type="molecule type" value="Genomic_DNA"/>
</dbReference>
<dbReference type="PANTHER" id="PTHR39420:SF2">
    <property type="entry name" value="HYDROLASE"/>
    <property type="match status" value="1"/>
</dbReference>
<feature type="compositionally biased region" description="Low complexity" evidence="1">
    <location>
        <begin position="506"/>
        <end position="525"/>
    </location>
</feature>
<feature type="region of interest" description="Disordered" evidence="1">
    <location>
        <begin position="544"/>
        <end position="591"/>
    </location>
</feature>
<dbReference type="Pfam" id="PF10103">
    <property type="entry name" value="Zincin_2"/>
    <property type="match status" value="1"/>
</dbReference>
<dbReference type="InterPro" id="IPR042271">
    <property type="entry name" value="Zinicin_2_N"/>
</dbReference>
<evidence type="ECO:0000256" key="1">
    <source>
        <dbReference type="SAM" id="MobiDB-lite"/>
    </source>
</evidence>
<proteinExistence type="predicted"/>
<dbReference type="NCBIfam" id="TIGR03624">
    <property type="entry name" value="putative hydrolase"/>
    <property type="match status" value="1"/>
</dbReference>
<dbReference type="AlphaFoldDB" id="A0A2K1SUN1"/>
<feature type="compositionally biased region" description="Low complexity" evidence="1">
    <location>
        <begin position="580"/>
        <end position="591"/>
    </location>
</feature>
<dbReference type="SUPFAM" id="SSF55486">
    <property type="entry name" value="Metalloproteases ('zincins'), catalytic domain"/>
    <property type="match status" value="1"/>
</dbReference>
<dbReference type="InterPro" id="IPR018766">
    <property type="entry name" value="Zinicin_2"/>
</dbReference>
<accession>A0A2K1SUN1</accession>
<feature type="compositionally biased region" description="Low complexity" evidence="1">
    <location>
        <begin position="438"/>
        <end position="456"/>
    </location>
</feature>
<feature type="region of interest" description="Disordered" evidence="1">
    <location>
        <begin position="423"/>
        <end position="529"/>
    </location>
</feature>
<reference evidence="2 3" key="1">
    <citation type="submission" date="2016-10" db="EMBL/GenBank/DDBJ databases">
        <authorList>
            <person name="Varghese N."/>
        </authorList>
    </citation>
    <scope>NUCLEOTIDE SEQUENCE [LARGE SCALE GENOMIC DNA]</scope>
    <source>
        <strain evidence="2 3">KA00225</strain>
    </source>
</reference>
<dbReference type="PANTHER" id="PTHR39420">
    <property type="match status" value="1"/>
</dbReference>
<dbReference type="Proteomes" id="UP000236146">
    <property type="component" value="Unassembled WGS sequence"/>
</dbReference>
<comment type="caution">
    <text evidence="2">The sequence shown here is derived from an EMBL/GenBank/DDBJ whole genome shotgun (WGS) entry which is preliminary data.</text>
</comment>
<name>A0A2K1SUN1_GARVA</name>